<feature type="region of interest" description="Disordered" evidence="1">
    <location>
        <begin position="1"/>
        <end position="31"/>
    </location>
</feature>
<name>A0A2M7GZP3_9BACT</name>
<gene>
    <name evidence="2" type="ORF">COW28_01880</name>
</gene>
<sequence length="245" mass="26691">LLSPKPEKEEGVAQEEVEPGKGGEVVEPEPISPTIKKMIEQAAEGTFQRVASWQGQREKGLFDALGNLIDSRLSNISTSPSPSSPETLATIDEDPEAWARTVVPRIFDEEINKRTQAEQKFNADIIQHAAAVMDADPLFADKDLGNEVVSEIQKNFGTVNKQLPPDAAAQLLVNTALTGVIRKKMLEKINPLAKNRPATDPLKTITAPITPASKPKGIKLSKEAQKLKERFGYSDDDIARVFGGD</sequence>
<dbReference type="Proteomes" id="UP000230025">
    <property type="component" value="Unassembled WGS sequence"/>
</dbReference>
<feature type="compositionally biased region" description="Basic and acidic residues" evidence="1">
    <location>
        <begin position="1"/>
        <end position="11"/>
    </location>
</feature>
<organism evidence="2 3">
    <name type="scientific">bacterium (Candidatus Ratteibacteria) CG15_BIG_FIL_POST_REV_8_21_14_020_41_12</name>
    <dbReference type="NCBI Taxonomy" id="2014291"/>
    <lineage>
        <taxon>Bacteria</taxon>
        <taxon>Candidatus Ratteibacteria</taxon>
    </lineage>
</organism>
<proteinExistence type="predicted"/>
<protein>
    <submittedName>
        <fullName evidence="2">Uncharacterized protein</fullName>
    </submittedName>
</protein>
<feature type="non-terminal residue" evidence="2">
    <location>
        <position position="1"/>
    </location>
</feature>
<accession>A0A2M7GZP3</accession>
<evidence type="ECO:0000313" key="3">
    <source>
        <dbReference type="Proteomes" id="UP000230025"/>
    </source>
</evidence>
<evidence type="ECO:0000256" key="1">
    <source>
        <dbReference type="SAM" id="MobiDB-lite"/>
    </source>
</evidence>
<dbReference type="EMBL" id="PFFY01000084">
    <property type="protein sequence ID" value="PIW33945.1"/>
    <property type="molecule type" value="Genomic_DNA"/>
</dbReference>
<comment type="caution">
    <text evidence="2">The sequence shown here is derived from an EMBL/GenBank/DDBJ whole genome shotgun (WGS) entry which is preliminary data.</text>
</comment>
<dbReference type="AlphaFoldDB" id="A0A2M7GZP3"/>
<reference evidence="3" key="1">
    <citation type="submission" date="2017-09" db="EMBL/GenBank/DDBJ databases">
        <title>Depth-based differentiation of microbial function through sediment-hosted aquifers and enrichment of novel symbionts in the deep terrestrial subsurface.</title>
        <authorList>
            <person name="Probst A.J."/>
            <person name="Ladd B."/>
            <person name="Jarett J.K."/>
            <person name="Geller-Mcgrath D.E."/>
            <person name="Sieber C.M.K."/>
            <person name="Emerson J.B."/>
            <person name="Anantharaman K."/>
            <person name="Thomas B.C."/>
            <person name="Malmstrom R."/>
            <person name="Stieglmeier M."/>
            <person name="Klingl A."/>
            <person name="Woyke T."/>
            <person name="Ryan C.M."/>
            <person name="Banfield J.F."/>
        </authorList>
    </citation>
    <scope>NUCLEOTIDE SEQUENCE [LARGE SCALE GENOMIC DNA]</scope>
</reference>
<evidence type="ECO:0000313" key="2">
    <source>
        <dbReference type="EMBL" id="PIW33945.1"/>
    </source>
</evidence>